<evidence type="ECO:0000313" key="4">
    <source>
        <dbReference type="Proteomes" id="UP000636800"/>
    </source>
</evidence>
<feature type="compositionally biased region" description="Basic residues" evidence="1">
    <location>
        <begin position="83"/>
        <end position="92"/>
    </location>
</feature>
<evidence type="ECO:0000313" key="2">
    <source>
        <dbReference type="EMBL" id="KAG0446482.1"/>
    </source>
</evidence>
<evidence type="ECO:0000313" key="5">
    <source>
        <dbReference type="Proteomes" id="UP000639772"/>
    </source>
</evidence>
<comment type="caution">
    <text evidence="2">The sequence shown here is derived from an EMBL/GenBank/DDBJ whole genome shotgun (WGS) entry which is preliminary data.</text>
</comment>
<feature type="compositionally biased region" description="Basic and acidic residues" evidence="1">
    <location>
        <begin position="56"/>
        <end position="70"/>
    </location>
</feature>
<organism evidence="2 5">
    <name type="scientific">Vanilla planifolia</name>
    <name type="common">Vanilla</name>
    <dbReference type="NCBI Taxonomy" id="51239"/>
    <lineage>
        <taxon>Eukaryota</taxon>
        <taxon>Viridiplantae</taxon>
        <taxon>Streptophyta</taxon>
        <taxon>Embryophyta</taxon>
        <taxon>Tracheophyta</taxon>
        <taxon>Spermatophyta</taxon>
        <taxon>Magnoliopsida</taxon>
        <taxon>Liliopsida</taxon>
        <taxon>Asparagales</taxon>
        <taxon>Orchidaceae</taxon>
        <taxon>Vanilloideae</taxon>
        <taxon>Vanilleae</taxon>
        <taxon>Vanilla</taxon>
    </lineage>
</organism>
<sequence length="92" mass="10592">MYDCRWLADFGLHEPFFGDLRWDADETRKRTVGKLCLGEYMVSELISKQKSERAAVPEARKVEKGREQAVKRSGKSHFATGPKKLRGRMFDG</sequence>
<proteinExistence type="predicted"/>
<accession>A0A835U311</accession>
<evidence type="ECO:0000256" key="1">
    <source>
        <dbReference type="SAM" id="MobiDB-lite"/>
    </source>
</evidence>
<feature type="region of interest" description="Disordered" evidence="1">
    <location>
        <begin position="56"/>
        <end position="92"/>
    </location>
</feature>
<evidence type="ECO:0000313" key="3">
    <source>
        <dbReference type="EMBL" id="KAG0446496.1"/>
    </source>
</evidence>
<keyword evidence="4" id="KW-1185">Reference proteome</keyword>
<name>A0A835U311_VANPL</name>
<dbReference type="Proteomes" id="UP000636800">
    <property type="component" value="Unassembled WGS sequence"/>
</dbReference>
<gene>
    <name evidence="3" type="ORF">HPP92_028813</name>
    <name evidence="2" type="ORF">HPP92_028824</name>
</gene>
<dbReference type="Proteomes" id="UP000639772">
    <property type="component" value="Unassembled WGS sequence"/>
</dbReference>
<dbReference type="EMBL" id="JADCNM010000575">
    <property type="protein sequence ID" value="KAG0446482.1"/>
    <property type="molecule type" value="Genomic_DNA"/>
</dbReference>
<dbReference type="AlphaFoldDB" id="A0A835U311"/>
<reference evidence="4 5" key="1">
    <citation type="journal article" date="2020" name="Nat. Food">
        <title>A phased Vanilla planifolia genome enables genetic improvement of flavour and production.</title>
        <authorList>
            <person name="Hasing T."/>
            <person name="Tang H."/>
            <person name="Brym M."/>
            <person name="Khazi F."/>
            <person name="Huang T."/>
            <person name="Chambers A.H."/>
        </authorList>
    </citation>
    <scope>NUCLEOTIDE SEQUENCE [LARGE SCALE GENOMIC DNA]</scope>
    <source>
        <tissue evidence="2">Leaf</tissue>
    </source>
</reference>
<dbReference type="EMBL" id="JADCNL010000574">
    <property type="protein sequence ID" value="KAG0446496.1"/>
    <property type="molecule type" value="Genomic_DNA"/>
</dbReference>
<protein>
    <submittedName>
        <fullName evidence="2">Uncharacterized protein</fullName>
    </submittedName>
</protein>